<dbReference type="Proteomes" id="UP000604117">
    <property type="component" value="Unassembled WGS sequence"/>
</dbReference>
<dbReference type="RefSeq" id="WP_203713881.1">
    <property type="nucleotide sequence ID" value="NZ_BONE01000024.1"/>
</dbReference>
<feature type="compositionally biased region" description="Basic and acidic residues" evidence="1">
    <location>
        <begin position="768"/>
        <end position="782"/>
    </location>
</feature>
<protein>
    <recommendedName>
        <fullName evidence="2">CHAT domain-containing protein</fullName>
    </recommendedName>
</protein>
<comment type="caution">
    <text evidence="3">The sequence shown here is derived from an EMBL/GenBank/DDBJ whole genome shotgun (WGS) entry which is preliminary data.</text>
</comment>
<gene>
    <name evidence="3" type="ORF">Asi02nite_33100</name>
</gene>
<organism evidence="3 4">
    <name type="scientific">Asanoa siamensis</name>
    <dbReference type="NCBI Taxonomy" id="926357"/>
    <lineage>
        <taxon>Bacteria</taxon>
        <taxon>Bacillati</taxon>
        <taxon>Actinomycetota</taxon>
        <taxon>Actinomycetes</taxon>
        <taxon>Micromonosporales</taxon>
        <taxon>Micromonosporaceae</taxon>
        <taxon>Asanoa</taxon>
    </lineage>
</organism>
<evidence type="ECO:0000313" key="3">
    <source>
        <dbReference type="EMBL" id="GIF73792.1"/>
    </source>
</evidence>
<keyword evidence="4" id="KW-1185">Reference proteome</keyword>
<evidence type="ECO:0000313" key="4">
    <source>
        <dbReference type="Proteomes" id="UP000604117"/>
    </source>
</evidence>
<dbReference type="InterPro" id="IPR024983">
    <property type="entry name" value="CHAT_dom"/>
</dbReference>
<feature type="region of interest" description="Disordered" evidence="1">
    <location>
        <begin position="768"/>
        <end position="798"/>
    </location>
</feature>
<accession>A0ABQ4CSG5</accession>
<proteinExistence type="predicted"/>
<reference evidence="3 4" key="1">
    <citation type="submission" date="2021-01" db="EMBL/GenBank/DDBJ databases">
        <title>Whole genome shotgun sequence of Asanoa siamensis NBRC 107932.</title>
        <authorList>
            <person name="Komaki H."/>
            <person name="Tamura T."/>
        </authorList>
    </citation>
    <scope>NUCLEOTIDE SEQUENCE [LARGE SCALE GENOMIC DNA]</scope>
    <source>
        <strain evidence="3 4">NBRC 107932</strain>
    </source>
</reference>
<name>A0ABQ4CSG5_9ACTN</name>
<dbReference type="EMBL" id="BONE01000024">
    <property type="protein sequence ID" value="GIF73792.1"/>
    <property type="molecule type" value="Genomic_DNA"/>
</dbReference>
<dbReference type="Pfam" id="PF12770">
    <property type="entry name" value="CHAT"/>
    <property type="match status" value="1"/>
</dbReference>
<feature type="domain" description="CHAT" evidence="2">
    <location>
        <begin position="489"/>
        <end position="797"/>
    </location>
</feature>
<evidence type="ECO:0000256" key="1">
    <source>
        <dbReference type="SAM" id="MobiDB-lite"/>
    </source>
</evidence>
<evidence type="ECO:0000259" key="2">
    <source>
        <dbReference type="Pfam" id="PF12770"/>
    </source>
</evidence>
<sequence>MGDDADRYAMVAAALAGHPAIGEAATALLEIAPDRPHRGLLAAALIERLLDGDPATLVTLGRDIEALLAVAEAEPPPLTSWRGTRAMARATVLIAQAAVHDLPDVGAAVAEVDRLSAELTTDDVADDAPAGGVLRGLVDPLIEQLPTMIASGMPRAPVSANEIALGELHAGLRLLRPEAGPRRWDEGVDRLRAALAASRPDHPQRVQHLCLLGFGLLRRAEFTNDPVDLPEARRLALEAKSLLAGPQDGAFEMVHELLSQVRFRLGEGADSHIDKVESLRTHVWQVLMRADAAGAAAAARDASASAIAGAHSCIRANDVAGAVRALDAGRGLALYAATELRAVADRLRAAGHSGLAEEWEAASDGPGPSVALRRQVIGILADIVPDGALFDPPDTRQIRAALSELDLDALVYLVPATDGWPGLAVAVPARGRLAYLALPALRPADSPEVAAYLAAAKARDTARVGRGAHRDLLSLDRTFTSRLDVVCDWAWRAAMRPLVEGFLPTLRHKPSTRVPRLAFVPMGELALIPWQAARRAGGEPAVTSVALSQTASARMLCHSADLRPVPPSRLGMVIGDPDTAGAAATLLGARAEAYEIWGSFYRGGRYLGRLPDDRGISPSGAGTADEVRAWLTATGRAAGRMLHLACHGVVDTKGAYLLLADGRPLAAEELVTLMSGVPERDVGLVVLAACSTGLAAGDYDEAYSLGTAFLAAGARSVLSTQWTIPDAGTSLLMFMFHHYLMDERLPVWESLHRAQLWMLDPDRHVPDEMPDSLRRQLDDSGHDPANATEWAGFMHGGR</sequence>